<sequence length="386" mass="43284">MRGNSTPQIERIFDLKQTKKMQVYIGDMAFRNNANDNTPHMYNRGKNSIFVGNISYEVSEDTIKSIFSQVGPIIHMKMVYDRETGRPRGYGFIEYADVQTAETAIRNLNQYDLNGRKLRVDSAVQDKEEEEGNGGQDQPQQQAQQPNQTQGQFNNSSATTNDNQGKTGPGDDSSFPSTVVEPGKETEHIASVVSSMSPEAIVKVLKDMKECAKNCPGETRMLLAHNPQLAYALLQMQVAIGTINVEEAKSMIHPDIISKPFHKMGAEMNMDMDHKMYHDNRNIPSPMGMPGRRPILGAPQNYYQQPLPMVGNAQQPNPRRQPLQPFPGSSVPPQPSLISPERQSKEDELDAESLMQLLNLTDEQIDALSPEDKQKVIRLKNELKNM</sequence>
<dbReference type="GO" id="GO:0031124">
    <property type="term" value="P:mRNA 3'-end processing"/>
    <property type="evidence" value="ECO:0007669"/>
    <property type="project" value="InterPro"/>
</dbReference>
<dbReference type="SMART" id="SM00360">
    <property type="entry name" value="RRM"/>
    <property type="match status" value="1"/>
</dbReference>
<evidence type="ECO:0000313" key="7">
    <source>
        <dbReference type="WBParaSite" id="SVE_0933600.1"/>
    </source>
</evidence>
<proteinExistence type="predicted"/>
<feature type="domain" description="RRM" evidence="5">
    <location>
        <begin position="47"/>
        <end position="125"/>
    </location>
</feature>
<dbReference type="PROSITE" id="PS50102">
    <property type="entry name" value="RRM"/>
    <property type="match status" value="1"/>
</dbReference>
<evidence type="ECO:0000256" key="2">
    <source>
        <dbReference type="ARBA" id="ARBA00023242"/>
    </source>
</evidence>
<comment type="subcellular location">
    <subcellularLocation>
        <location evidence="1">Nucleus</location>
    </subcellularLocation>
</comment>
<dbReference type="InterPro" id="IPR025742">
    <property type="entry name" value="CSTF2_hinge"/>
</dbReference>
<feature type="compositionally biased region" description="Low complexity" evidence="4">
    <location>
        <begin position="314"/>
        <end position="327"/>
    </location>
</feature>
<dbReference type="Pfam" id="PF14304">
    <property type="entry name" value="CSTF_C"/>
    <property type="match status" value="1"/>
</dbReference>
<dbReference type="PANTHER" id="PTHR45735:SF2">
    <property type="entry name" value="CLEAVAGE STIMULATION FACTOR SUBUNIT 2"/>
    <property type="match status" value="1"/>
</dbReference>
<dbReference type="Pfam" id="PF00076">
    <property type="entry name" value="RRM_1"/>
    <property type="match status" value="1"/>
</dbReference>
<dbReference type="InterPro" id="IPR012677">
    <property type="entry name" value="Nucleotide-bd_a/b_plait_sf"/>
</dbReference>
<dbReference type="InterPro" id="IPR026896">
    <property type="entry name" value="CSTF_C"/>
</dbReference>
<evidence type="ECO:0000259" key="5">
    <source>
        <dbReference type="PROSITE" id="PS50102"/>
    </source>
</evidence>
<dbReference type="AlphaFoldDB" id="A0A0K0FJX3"/>
<dbReference type="STRING" id="75913.A0A0K0FJX3"/>
<dbReference type="SUPFAM" id="SSF54928">
    <property type="entry name" value="RNA-binding domain, RBD"/>
    <property type="match status" value="1"/>
</dbReference>
<dbReference type="PANTHER" id="PTHR45735">
    <property type="entry name" value="CLEAVAGE STIMULATION FACTOR SUBUNIT 2"/>
    <property type="match status" value="1"/>
</dbReference>
<protein>
    <submittedName>
        <fullName evidence="7">RRM domain-containing protein</fullName>
    </submittedName>
</protein>
<dbReference type="InterPro" id="IPR000504">
    <property type="entry name" value="RRM_dom"/>
</dbReference>
<keyword evidence="6" id="KW-1185">Reference proteome</keyword>
<evidence type="ECO:0000256" key="1">
    <source>
        <dbReference type="ARBA" id="ARBA00004123"/>
    </source>
</evidence>
<dbReference type="InterPro" id="IPR035979">
    <property type="entry name" value="RBD_domain_sf"/>
</dbReference>
<dbReference type="Gene3D" id="3.30.70.330">
    <property type="match status" value="1"/>
</dbReference>
<dbReference type="Gene3D" id="1.25.40.630">
    <property type="match status" value="1"/>
</dbReference>
<evidence type="ECO:0000256" key="4">
    <source>
        <dbReference type="SAM" id="MobiDB-lite"/>
    </source>
</evidence>
<organism evidence="6 7">
    <name type="scientific">Strongyloides venezuelensis</name>
    <name type="common">Threadworm</name>
    <dbReference type="NCBI Taxonomy" id="75913"/>
    <lineage>
        <taxon>Eukaryota</taxon>
        <taxon>Metazoa</taxon>
        <taxon>Ecdysozoa</taxon>
        <taxon>Nematoda</taxon>
        <taxon>Chromadorea</taxon>
        <taxon>Rhabditida</taxon>
        <taxon>Tylenchina</taxon>
        <taxon>Panagrolaimomorpha</taxon>
        <taxon>Strongyloidoidea</taxon>
        <taxon>Strongyloididae</taxon>
        <taxon>Strongyloides</taxon>
    </lineage>
</organism>
<keyword evidence="3" id="KW-0694">RNA-binding</keyword>
<dbReference type="GO" id="GO:0005847">
    <property type="term" value="C:mRNA cleavage and polyadenylation specificity factor complex"/>
    <property type="evidence" value="ECO:0007669"/>
    <property type="project" value="TreeGrafter"/>
</dbReference>
<feature type="compositionally biased region" description="Polar residues" evidence="4">
    <location>
        <begin position="156"/>
        <end position="166"/>
    </location>
</feature>
<dbReference type="Gene3D" id="1.10.20.70">
    <property type="entry name" value="Transcription termination and cleavage factor, C-terminal domain"/>
    <property type="match status" value="1"/>
</dbReference>
<dbReference type="GO" id="GO:0003729">
    <property type="term" value="F:mRNA binding"/>
    <property type="evidence" value="ECO:0007669"/>
    <property type="project" value="TreeGrafter"/>
</dbReference>
<dbReference type="InterPro" id="IPR038192">
    <property type="entry name" value="CSTF_C_sf"/>
</dbReference>
<feature type="region of interest" description="Disordered" evidence="4">
    <location>
        <begin position="304"/>
        <end position="349"/>
    </location>
</feature>
<keyword evidence="2" id="KW-0539">Nucleus</keyword>
<evidence type="ECO:0000256" key="3">
    <source>
        <dbReference type="PROSITE-ProRule" id="PRU00176"/>
    </source>
</evidence>
<name>A0A0K0FJX3_STRVS</name>
<dbReference type="Proteomes" id="UP000035680">
    <property type="component" value="Unassembled WGS sequence"/>
</dbReference>
<feature type="region of interest" description="Disordered" evidence="4">
    <location>
        <begin position="124"/>
        <end position="192"/>
    </location>
</feature>
<reference evidence="6" key="1">
    <citation type="submission" date="2014-07" db="EMBL/GenBank/DDBJ databases">
        <authorList>
            <person name="Martin A.A"/>
            <person name="De Silva N."/>
        </authorList>
    </citation>
    <scope>NUCLEOTIDE SEQUENCE</scope>
</reference>
<evidence type="ECO:0000313" key="6">
    <source>
        <dbReference type="Proteomes" id="UP000035680"/>
    </source>
</evidence>
<feature type="compositionally biased region" description="Low complexity" evidence="4">
    <location>
        <begin position="136"/>
        <end position="155"/>
    </location>
</feature>
<dbReference type="CDD" id="cd12398">
    <property type="entry name" value="RRM_CSTF2_RNA15_like"/>
    <property type="match status" value="1"/>
</dbReference>
<accession>A0A0K0FJX3</accession>
<reference evidence="7" key="2">
    <citation type="submission" date="2015-08" db="UniProtKB">
        <authorList>
            <consortium name="WormBaseParasite"/>
        </authorList>
    </citation>
    <scope>IDENTIFICATION</scope>
</reference>
<dbReference type="Pfam" id="PF14327">
    <property type="entry name" value="CSTF2_hinge"/>
    <property type="match status" value="1"/>
</dbReference>
<dbReference type="WBParaSite" id="SVE_0933600.1">
    <property type="protein sequence ID" value="SVE_0933600.1"/>
    <property type="gene ID" value="SVE_0933600"/>
</dbReference>